<dbReference type="Gene3D" id="3.30.420.430">
    <property type="match status" value="1"/>
</dbReference>
<accession>A0A3B0X4L3</accession>
<reference evidence="1" key="1">
    <citation type="submission" date="2018-06" db="EMBL/GenBank/DDBJ databases">
        <authorList>
            <person name="Zhirakovskaya E."/>
        </authorList>
    </citation>
    <scope>NUCLEOTIDE SEQUENCE</scope>
</reference>
<name>A0A3B0X4L3_9ZZZZ</name>
<proteinExistence type="predicted"/>
<protein>
    <submittedName>
        <fullName evidence="1">Uncharacterized protein</fullName>
    </submittedName>
</protein>
<evidence type="ECO:0000313" key="1">
    <source>
        <dbReference type="EMBL" id="VAW63245.1"/>
    </source>
</evidence>
<gene>
    <name evidence="1" type="ORF">MNBD_GAMMA09-503</name>
</gene>
<dbReference type="AlphaFoldDB" id="A0A3B0X4L3"/>
<dbReference type="EMBL" id="UOFI01000040">
    <property type="protein sequence ID" value="VAW63245.1"/>
    <property type="molecule type" value="Genomic_DNA"/>
</dbReference>
<sequence>MTVVKLDDLLTNQRVETNDSQLVIQMPNKKLPVGQHKFQLTVEDDSNNQSQPAQITVIIIDTTAPTAIVELNDAQGRLVTDGRISYASDFILNGKNSIDVGGSIVNYIWELLPQ</sequence>
<organism evidence="1">
    <name type="scientific">hydrothermal vent metagenome</name>
    <dbReference type="NCBI Taxonomy" id="652676"/>
    <lineage>
        <taxon>unclassified sequences</taxon>
        <taxon>metagenomes</taxon>
        <taxon>ecological metagenomes</taxon>
    </lineage>
</organism>